<organism evidence="1 2">
    <name type="scientific">Cetraspora pellucida</name>
    <dbReference type="NCBI Taxonomy" id="1433469"/>
    <lineage>
        <taxon>Eukaryota</taxon>
        <taxon>Fungi</taxon>
        <taxon>Fungi incertae sedis</taxon>
        <taxon>Mucoromycota</taxon>
        <taxon>Glomeromycotina</taxon>
        <taxon>Glomeromycetes</taxon>
        <taxon>Diversisporales</taxon>
        <taxon>Gigasporaceae</taxon>
        <taxon>Cetraspora</taxon>
    </lineage>
</organism>
<name>A0A9N9NUA8_9GLOM</name>
<evidence type="ECO:0000313" key="2">
    <source>
        <dbReference type="Proteomes" id="UP000789759"/>
    </source>
</evidence>
<sequence>MLGIKSGEASQAKNSFEVDDVLEEDLQTKGFQSTSKSHKCHCKTTRQVVLCWKYFKIEGEKSSTTNMNSHLADEHDIVKFQKNLSNTKGSQQTITSMLQHVIPHKEVKKLNICHGVAEWLVIDN</sequence>
<evidence type="ECO:0000313" key="1">
    <source>
        <dbReference type="EMBL" id="CAG8760968.1"/>
    </source>
</evidence>
<dbReference type="AlphaFoldDB" id="A0A9N9NUA8"/>
<dbReference type="Proteomes" id="UP000789759">
    <property type="component" value="Unassembled WGS sequence"/>
</dbReference>
<gene>
    <name evidence="1" type="ORF">CPELLU_LOCUS15302</name>
</gene>
<accession>A0A9N9NUA8</accession>
<protein>
    <submittedName>
        <fullName evidence="1">15764_t:CDS:1</fullName>
    </submittedName>
</protein>
<reference evidence="1" key="1">
    <citation type="submission" date="2021-06" db="EMBL/GenBank/DDBJ databases">
        <authorList>
            <person name="Kallberg Y."/>
            <person name="Tangrot J."/>
            <person name="Rosling A."/>
        </authorList>
    </citation>
    <scope>NUCLEOTIDE SEQUENCE</scope>
    <source>
        <strain evidence="1">FL966</strain>
    </source>
</reference>
<comment type="caution">
    <text evidence="1">The sequence shown here is derived from an EMBL/GenBank/DDBJ whole genome shotgun (WGS) entry which is preliminary data.</text>
</comment>
<proteinExistence type="predicted"/>
<keyword evidence="2" id="KW-1185">Reference proteome</keyword>
<dbReference type="OrthoDB" id="2467724at2759"/>
<dbReference type="EMBL" id="CAJVQA010019855">
    <property type="protein sequence ID" value="CAG8760968.1"/>
    <property type="molecule type" value="Genomic_DNA"/>
</dbReference>